<feature type="compositionally biased region" description="Low complexity" evidence="1">
    <location>
        <begin position="407"/>
        <end position="417"/>
    </location>
</feature>
<feature type="compositionally biased region" description="Low complexity" evidence="1">
    <location>
        <begin position="1321"/>
        <end position="1332"/>
    </location>
</feature>
<feature type="region of interest" description="Disordered" evidence="1">
    <location>
        <begin position="1022"/>
        <end position="1077"/>
    </location>
</feature>
<feature type="compositionally biased region" description="Acidic residues" evidence="1">
    <location>
        <begin position="1333"/>
        <end position="1342"/>
    </location>
</feature>
<feature type="compositionally biased region" description="Low complexity" evidence="1">
    <location>
        <begin position="260"/>
        <end position="273"/>
    </location>
</feature>
<evidence type="ECO:0000256" key="1">
    <source>
        <dbReference type="SAM" id="MobiDB-lite"/>
    </source>
</evidence>
<feature type="compositionally biased region" description="Low complexity" evidence="1">
    <location>
        <begin position="724"/>
        <end position="766"/>
    </location>
</feature>
<keyword evidence="3" id="KW-1185">Reference proteome</keyword>
<feature type="compositionally biased region" description="Low complexity" evidence="1">
    <location>
        <begin position="1054"/>
        <end position="1064"/>
    </location>
</feature>
<evidence type="ECO:0008006" key="4">
    <source>
        <dbReference type="Google" id="ProtNLM"/>
    </source>
</evidence>
<feature type="non-terminal residue" evidence="2">
    <location>
        <position position="1617"/>
    </location>
</feature>
<sequence>GLSLESMELMLPETFSTACAFAQQRVVQQQQPTQEGGGRRQQQRGQEQGGGGRVASCSTGGGRGGVGGGAGGEGEGEGEMPSSVLALHTQDDLEYGMAYARVAEVLPPVTSIRATFGHRAPLPDISIRRLAGTMFRFVRVLCHVNQEELDWVRLPGGVTSASADGLFLPLMPGDPTWNVTDIFRPRHLGFRITFAYTRRNLTLDFSALTLMRSVPMDIRGSERPPAAHAAAAAATTAAPAAADPCAEANGSTTTAGGPHGRQTAAPAAAAPADMGGGGRGGRIRAAPVDHSRSDEFSYWLRNPDVVRMEQVQTFAGKLEAVADAVGGNWRQMPVAPVWWISGWVDRFLRLFLVTAIEGEEEMMKKIQLHNLYDPNIEPPWGTTNNTAAASTAGGKNKKKAKSKGKTSKGATAASQAPASPPPQQGPSSSLSSSSPSPSSSRDAGKLRWDRVEATLLGLVASMTMGGNRSGQEDGFADFSGQQLSEKEMKVMEKGLHSKAGEVIMGMSTSDKNPDRGCIVFTAQWNKLAQAMKWPVRSTLEVQDVLSRMVRMSCCSYWSSWESSVQAMLGLLMSGEVSPALRRETEAKLLSLASDVVFARRLVWGMCRGRRGEARTLALLSGVVEFQPALLEAIRQHEEECQALSKWQEEEHWAVAAGPALLHLTPEQLAGELQHRLVLRTPPLVIPYDTAIGADASLPYNITGEMHAAAAAAVAASEEVAGLTPAAPAAPSSLEEEVTSSTSADAAAAAGDSDPTAGGPATTSTSTPAPPPSAEGGGSNARTHVMFVRFRTRGELRTAVSSPLVTNEEDLTPSAEQLKQQYPQASPQELTKLAARMAAEVRRQRRRSPALLVALLPVSQWEAAAVPAARLPRRDDASALSFFNLVFSRLPRGLQRADPHAAGSLWGCGLPAVLLHRRPAASRWSPWLLEADVGEEAAVVGPLFEAHTTQPLPKTWIGDIDSSGDGVVSYREFLQAYLRHRAGDFGSTPMAEVAPPPAAAAGGAGGAGAAAAAIEVTATATAAPQTAAGAEEEEDSAAAEMSAAAAPDSAPPGPSSDAPAAAAVAAPPPAGLPSTLSGKRGWQRLKAATRSQLSQAFWDRENALRRLRARETEAHAAAQQDALMTAERKGAAGPAAAAAARPLRVLGALGGLVADGPGGPPSPPSTGVLLAGLDCLAAEELSEVQRCAWTVYANLRSAARYLQAAHTEGAISTTPTPTTAPQPTTAPFATSTAAATTTATATISSSPSSSVILTPFQLAERAALDSLLRCVRQPGALFGPGGAGGGAAAGAEAPAAAAEEAAAGGQELQQTQQKELQRAKSSDAATGTAAAVGEGDEGGSGEEEAAKKEVAGPEAAAAGVAAGGEEGVDGGKKKTEEAAAASGRGGDATARPPQPPRAVSLARQGDARSWLRAIAGAAGAGNRTGAQQDASSSAHPRDCALLELLLDLAAATGTGAHADPLAEGQHRPLGPLPGVPPLLQGRTLASAATQVGADAALELTSSVGALALSVASAAAARDGLPSPLGGLDEVFAASALRLAAEEVWAFVTDMQALVDQVLSPLVAAADQSLPIIQRESIKAIFGDTNIELILEYETELLKLLTVHWRSHARTGLLAGSVA</sequence>
<feature type="region of interest" description="Disordered" evidence="1">
    <location>
        <begin position="1297"/>
        <end position="1403"/>
    </location>
</feature>
<dbReference type="InterPro" id="IPR018247">
    <property type="entry name" value="EF_Hand_1_Ca_BS"/>
</dbReference>
<dbReference type="Proteomes" id="UP001054857">
    <property type="component" value="Unassembled WGS sequence"/>
</dbReference>
<dbReference type="PROSITE" id="PS00018">
    <property type="entry name" value="EF_HAND_1"/>
    <property type="match status" value="1"/>
</dbReference>
<feature type="compositionally biased region" description="Gly residues" evidence="1">
    <location>
        <begin position="47"/>
        <end position="73"/>
    </location>
</feature>
<evidence type="ECO:0000313" key="3">
    <source>
        <dbReference type="Proteomes" id="UP001054857"/>
    </source>
</evidence>
<feature type="compositionally biased region" description="Low complexity" evidence="1">
    <location>
        <begin position="1037"/>
        <end position="1047"/>
    </location>
</feature>
<feature type="compositionally biased region" description="Low complexity" evidence="1">
    <location>
        <begin position="382"/>
        <end position="394"/>
    </location>
</feature>
<organism evidence="2 3">
    <name type="scientific">Astrephomene gubernaculifera</name>
    <dbReference type="NCBI Taxonomy" id="47775"/>
    <lineage>
        <taxon>Eukaryota</taxon>
        <taxon>Viridiplantae</taxon>
        <taxon>Chlorophyta</taxon>
        <taxon>core chlorophytes</taxon>
        <taxon>Chlorophyceae</taxon>
        <taxon>CS clade</taxon>
        <taxon>Chlamydomonadales</taxon>
        <taxon>Astrephomenaceae</taxon>
        <taxon>Astrephomene</taxon>
    </lineage>
</organism>
<feature type="non-terminal residue" evidence="2">
    <location>
        <position position="1"/>
    </location>
</feature>
<feature type="region of interest" description="Disordered" evidence="1">
    <location>
        <begin position="29"/>
        <end position="81"/>
    </location>
</feature>
<feature type="compositionally biased region" description="Low complexity" evidence="1">
    <location>
        <begin position="1297"/>
        <end position="1313"/>
    </location>
</feature>
<feature type="region of interest" description="Disordered" evidence="1">
    <location>
        <begin position="382"/>
        <end position="446"/>
    </location>
</feature>
<proteinExistence type="predicted"/>
<gene>
    <name evidence="2" type="ORF">Agub_g14136</name>
</gene>
<dbReference type="EMBL" id="BMAR01000053">
    <property type="protein sequence ID" value="GFR51692.1"/>
    <property type="molecule type" value="Genomic_DNA"/>
</dbReference>
<comment type="caution">
    <text evidence="2">The sequence shown here is derived from an EMBL/GenBank/DDBJ whole genome shotgun (WGS) entry which is preliminary data.</text>
</comment>
<accession>A0AAD3E2L0</accession>
<protein>
    <recommendedName>
        <fullName evidence="4">EF-hand domain-containing protein</fullName>
    </recommendedName>
</protein>
<feature type="compositionally biased region" description="Basic residues" evidence="1">
    <location>
        <begin position="395"/>
        <end position="406"/>
    </location>
</feature>
<feature type="region of interest" description="Disordered" evidence="1">
    <location>
        <begin position="724"/>
        <end position="781"/>
    </location>
</feature>
<evidence type="ECO:0000313" key="2">
    <source>
        <dbReference type="EMBL" id="GFR51692.1"/>
    </source>
</evidence>
<reference evidence="2 3" key="1">
    <citation type="journal article" date="2021" name="Sci. Rep.">
        <title>Genome sequencing of the multicellular alga Astrephomene provides insights into convergent evolution of germ-soma differentiation.</title>
        <authorList>
            <person name="Yamashita S."/>
            <person name="Yamamoto K."/>
            <person name="Matsuzaki R."/>
            <person name="Suzuki S."/>
            <person name="Yamaguchi H."/>
            <person name="Hirooka S."/>
            <person name="Minakuchi Y."/>
            <person name="Miyagishima S."/>
            <person name="Kawachi M."/>
            <person name="Toyoda A."/>
            <person name="Nozaki H."/>
        </authorList>
    </citation>
    <scope>NUCLEOTIDE SEQUENCE [LARGE SCALE GENOMIC DNA]</scope>
    <source>
        <strain evidence="2 3">NIES-4017</strain>
    </source>
</reference>
<feature type="region of interest" description="Disordered" evidence="1">
    <location>
        <begin position="243"/>
        <end position="288"/>
    </location>
</feature>
<feature type="compositionally biased region" description="Low complexity" evidence="1">
    <location>
        <begin position="425"/>
        <end position="440"/>
    </location>
</feature>
<name>A0AAD3E2L0_9CHLO</name>